<feature type="transmembrane region" description="Helical" evidence="10">
    <location>
        <begin position="29"/>
        <end position="46"/>
    </location>
</feature>
<dbReference type="InterPro" id="IPR004798">
    <property type="entry name" value="CAX-like"/>
</dbReference>
<evidence type="ECO:0000256" key="10">
    <source>
        <dbReference type="RuleBase" id="RU365028"/>
    </source>
</evidence>
<keyword evidence="14" id="KW-1185">Reference proteome</keyword>
<dbReference type="InterPro" id="IPR004837">
    <property type="entry name" value="NaCa_Exmemb"/>
</dbReference>
<name>A0A9P8VGW7_9PEZI</name>
<evidence type="ECO:0000256" key="4">
    <source>
        <dbReference type="ARBA" id="ARBA00022568"/>
    </source>
</evidence>
<feature type="domain" description="Sodium/calcium exchanger membrane region" evidence="12">
    <location>
        <begin position="28"/>
        <end position="191"/>
    </location>
</feature>
<dbReference type="NCBIfam" id="TIGR00378">
    <property type="entry name" value="cax"/>
    <property type="match status" value="1"/>
</dbReference>
<reference evidence="13" key="1">
    <citation type="journal article" date="2021" name="Nat. Commun.">
        <title>Genetic determinants of endophytism in the Arabidopsis root mycobiome.</title>
        <authorList>
            <person name="Mesny F."/>
            <person name="Miyauchi S."/>
            <person name="Thiergart T."/>
            <person name="Pickel B."/>
            <person name="Atanasova L."/>
            <person name="Karlsson M."/>
            <person name="Huettel B."/>
            <person name="Barry K.W."/>
            <person name="Haridas S."/>
            <person name="Chen C."/>
            <person name="Bauer D."/>
            <person name="Andreopoulos W."/>
            <person name="Pangilinan J."/>
            <person name="LaButti K."/>
            <person name="Riley R."/>
            <person name="Lipzen A."/>
            <person name="Clum A."/>
            <person name="Drula E."/>
            <person name="Henrissat B."/>
            <person name="Kohler A."/>
            <person name="Grigoriev I.V."/>
            <person name="Martin F.M."/>
            <person name="Hacquard S."/>
        </authorList>
    </citation>
    <scope>NUCLEOTIDE SEQUENCE</scope>
    <source>
        <strain evidence="13">MPI-SDFR-AT-0117</strain>
    </source>
</reference>
<gene>
    <name evidence="13" type="ORF">F5X68DRAFT_259984</name>
</gene>
<dbReference type="Pfam" id="PF01699">
    <property type="entry name" value="Na_Ca_ex"/>
    <property type="match status" value="2"/>
</dbReference>
<feature type="signal peptide" evidence="11">
    <location>
        <begin position="1"/>
        <end position="19"/>
    </location>
</feature>
<dbReference type="OrthoDB" id="1699231at2759"/>
<dbReference type="EMBL" id="JAGSXJ010000006">
    <property type="protein sequence ID" value="KAH6690570.1"/>
    <property type="molecule type" value="Genomic_DNA"/>
</dbReference>
<dbReference type="GO" id="GO:0015369">
    <property type="term" value="F:calcium:proton antiporter activity"/>
    <property type="evidence" value="ECO:0007669"/>
    <property type="project" value="UniProtKB-UniRule"/>
</dbReference>
<dbReference type="PANTHER" id="PTHR31503:SF22">
    <property type="entry name" value="VACUOLAR CALCIUM ION TRANSPORTER"/>
    <property type="match status" value="1"/>
</dbReference>
<keyword evidence="3 10" id="KW-0813">Transport</keyword>
<comment type="caution">
    <text evidence="10">Lacks conserved residue(s) required for the propagation of feature annotation.</text>
</comment>
<keyword evidence="4 10" id="KW-0109">Calcium transport</keyword>
<comment type="similarity">
    <text evidence="2 10">Belongs to the Ca(2+):cation antiporter (CaCA) (TC 2.A.19) family.</text>
</comment>
<keyword evidence="6 10" id="KW-0106">Calcium</keyword>
<feature type="transmembrane region" description="Helical" evidence="10">
    <location>
        <begin position="321"/>
        <end position="340"/>
    </location>
</feature>
<organism evidence="13 14">
    <name type="scientific">Plectosphaerella plurivora</name>
    <dbReference type="NCBI Taxonomy" id="936078"/>
    <lineage>
        <taxon>Eukaryota</taxon>
        <taxon>Fungi</taxon>
        <taxon>Dikarya</taxon>
        <taxon>Ascomycota</taxon>
        <taxon>Pezizomycotina</taxon>
        <taxon>Sordariomycetes</taxon>
        <taxon>Hypocreomycetidae</taxon>
        <taxon>Glomerellales</taxon>
        <taxon>Plectosphaerellaceae</taxon>
        <taxon>Plectosphaerella</taxon>
    </lineage>
</organism>
<sequence length="370" mass="39153">MADYVNVLLVFIPLGIVAAQLQWSPGSVFALNFFAIIPLAAILSFVTEELAEHLGETLGGLLNATFGNAVELIVSIAALNSGQIEVIQASLLGSIISNLLLVMGLCFLLGGIYNMTDDGNKGSEQNFASTTGQLTSTLMTLASASMVLPAALYYALEGESEDDILAKVLLLSRGTAIILLCLYVLYMIFQLRTHKDLFVSNESDAITAEVDGSGATMSARAAFIVLITTTILVSFCAEALVSSIDGLVESSNLSKRFIGLILIPIVSNAAEHATACVVAIKNKMDLALSVVIGASVQIALLVTPVLVLLGWCVGQPMSLHFQTFEIIVFALCVLVISHAIQDGRANYLEGSMMLGLYALIALAAWLMPSD</sequence>
<comment type="subcellular location">
    <subcellularLocation>
        <location evidence="1">Endomembrane system</location>
        <topology evidence="1">Multi-pass membrane protein</topology>
    </subcellularLocation>
    <subcellularLocation>
        <location evidence="10">Vacuole membrane</location>
    </subcellularLocation>
</comment>
<evidence type="ECO:0000256" key="6">
    <source>
        <dbReference type="ARBA" id="ARBA00022837"/>
    </source>
</evidence>
<dbReference type="NCBIfam" id="TIGR00846">
    <property type="entry name" value="caca2"/>
    <property type="match status" value="1"/>
</dbReference>
<keyword evidence="5 10" id="KW-0812">Transmembrane</keyword>
<dbReference type="InterPro" id="IPR004713">
    <property type="entry name" value="CaH_exchang"/>
</dbReference>
<dbReference type="GO" id="GO:0012505">
    <property type="term" value="C:endomembrane system"/>
    <property type="evidence" value="ECO:0007669"/>
    <property type="project" value="UniProtKB-SubCell"/>
</dbReference>
<evidence type="ECO:0000256" key="3">
    <source>
        <dbReference type="ARBA" id="ARBA00022448"/>
    </source>
</evidence>
<feature type="transmembrane region" description="Helical" evidence="10">
    <location>
        <begin position="287"/>
        <end position="309"/>
    </location>
</feature>
<dbReference type="GO" id="GO:0000329">
    <property type="term" value="C:fungal-type vacuole membrane"/>
    <property type="evidence" value="ECO:0007669"/>
    <property type="project" value="TreeGrafter"/>
</dbReference>
<feature type="chain" id="PRO_5040434143" description="Vacuolar calcium ion transporter" evidence="11">
    <location>
        <begin position="20"/>
        <end position="370"/>
    </location>
</feature>
<dbReference type="Proteomes" id="UP000770015">
    <property type="component" value="Unassembled WGS sequence"/>
</dbReference>
<keyword evidence="10" id="KW-0926">Vacuole</keyword>
<evidence type="ECO:0000256" key="1">
    <source>
        <dbReference type="ARBA" id="ARBA00004127"/>
    </source>
</evidence>
<keyword evidence="7 10" id="KW-1133">Transmembrane helix</keyword>
<feature type="transmembrane region" description="Helical" evidence="10">
    <location>
        <begin position="347"/>
        <end position="367"/>
    </location>
</feature>
<feature type="transmembrane region" description="Helical" evidence="10">
    <location>
        <begin position="134"/>
        <end position="156"/>
    </location>
</feature>
<feature type="transmembrane region" description="Helical" evidence="10">
    <location>
        <begin position="221"/>
        <end position="244"/>
    </location>
</feature>
<evidence type="ECO:0000313" key="14">
    <source>
        <dbReference type="Proteomes" id="UP000770015"/>
    </source>
</evidence>
<evidence type="ECO:0000259" key="12">
    <source>
        <dbReference type="Pfam" id="PF01699"/>
    </source>
</evidence>
<evidence type="ECO:0000256" key="11">
    <source>
        <dbReference type="SAM" id="SignalP"/>
    </source>
</evidence>
<dbReference type="GO" id="GO:0006874">
    <property type="term" value="P:intracellular calcium ion homeostasis"/>
    <property type="evidence" value="ECO:0007669"/>
    <property type="project" value="TreeGrafter"/>
</dbReference>
<protein>
    <recommendedName>
        <fullName evidence="10">Vacuolar calcium ion transporter</fullName>
    </recommendedName>
</protein>
<evidence type="ECO:0000256" key="5">
    <source>
        <dbReference type="ARBA" id="ARBA00022692"/>
    </source>
</evidence>
<evidence type="ECO:0000313" key="13">
    <source>
        <dbReference type="EMBL" id="KAH6690570.1"/>
    </source>
</evidence>
<dbReference type="PANTHER" id="PTHR31503">
    <property type="entry name" value="VACUOLAR CALCIUM ION TRANSPORTER"/>
    <property type="match status" value="1"/>
</dbReference>
<evidence type="ECO:0000256" key="2">
    <source>
        <dbReference type="ARBA" id="ARBA00008170"/>
    </source>
</evidence>
<feature type="transmembrane region" description="Helical" evidence="10">
    <location>
        <begin position="58"/>
        <end position="79"/>
    </location>
</feature>
<evidence type="ECO:0000256" key="8">
    <source>
        <dbReference type="ARBA" id="ARBA00023065"/>
    </source>
</evidence>
<evidence type="ECO:0000256" key="7">
    <source>
        <dbReference type="ARBA" id="ARBA00022989"/>
    </source>
</evidence>
<dbReference type="Gene3D" id="1.20.1420.30">
    <property type="entry name" value="NCX, central ion-binding region"/>
    <property type="match status" value="1"/>
</dbReference>
<feature type="domain" description="Sodium/calcium exchanger membrane region" evidence="12">
    <location>
        <begin position="222"/>
        <end position="365"/>
    </location>
</feature>
<comment type="function">
    <text evidence="10">Has a role in promoting intracellular calcium ion sequestration via the exchange of calcium ions for hydrogen ions across the vacuolar membrane. Involved also in manganese ion homeostasis via its uptake into the vacuole.</text>
</comment>
<keyword evidence="8 10" id="KW-0406">Ion transport</keyword>
<keyword evidence="9 10" id="KW-0472">Membrane</keyword>
<feature type="transmembrane region" description="Helical" evidence="10">
    <location>
        <begin position="256"/>
        <end position="280"/>
    </location>
</feature>
<comment type="caution">
    <text evidence="13">The sequence shown here is derived from an EMBL/GenBank/DDBJ whole genome shotgun (WGS) entry which is preliminary data.</text>
</comment>
<proteinExistence type="inferred from homology"/>
<accession>A0A9P8VGW7</accession>
<keyword evidence="11" id="KW-0732">Signal</keyword>
<feature type="transmembrane region" description="Helical" evidence="10">
    <location>
        <begin position="91"/>
        <end position="113"/>
    </location>
</feature>
<keyword evidence="10" id="KW-0050">Antiport</keyword>
<dbReference type="AlphaFoldDB" id="A0A9P8VGW7"/>
<feature type="transmembrane region" description="Helical" evidence="10">
    <location>
        <begin position="168"/>
        <end position="189"/>
    </location>
</feature>
<evidence type="ECO:0000256" key="9">
    <source>
        <dbReference type="ARBA" id="ARBA00023136"/>
    </source>
</evidence>
<dbReference type="InterPro" id="IPR044880">
    <property type="entry name" value="NCX_ion-bd_dom_sf"/>
</dbReference>